<feature type="compositionally biased region" description="Acidic residues" evidence="1">
    <location>
        <begin position="14"/>
        <end position="31"/>
    </location>
</feature>
<dbReference type="OrthoDB" id="9806701at2"/>
<name>A0A2Z2KLR8_9BACL</name>
<reference evidence="2 3" key="1">
    <citation type="submission" date="2017-06" db="EMBL/GenBank/DDBJ databases">
        <title>Complete genome sequence of Paenibacillus donghaensis KCTC 13049T isolated from East Sea sediment, South Korea.</title>
        <authorList>
            <person name="Jung B.K."/>
            <person name="Hong S.-J."/>
            <person name="Shin J.-H."/>
        </authorList>
    </citation>
    <scope>NUCLEOTIDE SEQUENCE [LARGE SCALE GENOMIC DNA]</scope>
    <source>
        <strain evidence="2 3">KCTC 13049</strain>
    </source>
</reference>
<organism evidence="2 3">
    <name type="scientific">Paenibacillus donghaensis</name>
    <dbReference type="NCBI Taxonomy" id="414771"/>
    <lineage>
        <taxon>Bacteria</taxon>
        <taxon>Bacillati</taxon>
        <taxon>Bacillota</taxon>
        <taxon>Bacilli</taxon>
        <taxon>Bacillales</taxon>
        <taxon>Paenibacillaceae</taxon>
        <taxon>Paenibacillus</taxon>
    </lineage>
</organism>
<dbReference type="AlphaFoldDB" id="A0A2Z2KLR8"/>
<evidence type="ECO:0000313" key="2">
    <source>
        <dbReference type="EMBL" id="ASA20941.1"/>
    </source>
</evidence>
<accession>A0A2Z2KLR8</accession>
<dbReference type="Proteomes" id="UP000249890">
    <property type="component" value="Chromosome"/>
</dbReference>
<feature type="compositionally biased region" description="Basic and acidic residues" evidence="1">
    <location>
        <begin position="1"/>
        <end position="13"/>
    </location>
</feature>
<sequence length="129" mass="13840">MGKIKLGEEKPEDIQSEVEAPDGVSEVEQDTANEPVIPSPDAAALSTGTIGENSELDKAGANGDSVFEEETAKREFTAVLESVLLKSWEEGSEGIHTIHIKRGIFNFVNGKAEILPESAAELRQAGYIE</sequence>
<proteinExistence type="predicted"/>
<dbReference type="RefSeq" id="WP_087914956.1">
    <property type="nucleotide sequence ID" value="NZ_CP021780.1"/>
</dbReference>
<evidence type="ECO:0000313" key="3">
    <source>
        <dbReference type="Proteomes" id="UP000249890"/>
    </source>
</evidence>
<evidence type="ECO:0000256" key="1">
    <source>
        <dbReference type="SAM" id="MobiDB-lite"/>
    </source>
</evidence>
<dbReference type="EMBL" id="CP021780">
    <property type="protein sequence ID" value="ASA20941.1"/>
    <property type="molecule type" value="Genomic_DNA"/>
</dbReference>
<keyword evidence="3" id="KW-1185">Reference proteome</keyword>
<dbReference type="KEGG" id="pdh:B9T62_09180"/>
<gene>
    <name evidence="2" type="ORF">B9T62_09180</name>
</gene>
<protein>
    <submittedName>
        <fullName evidence="2">Uncharacterized protein</fullName>
    </submittedName>
</protein>
<feature type="region of interest" description="Disordered" evidence="1">
    <location>
        <begin position="1"/>
        <end position="65"/>
    </location>
</feature>